<accession>A0ABP1BTP2</accession>
<dbReference type="EMBL" id="OZ023708">
    <property type="protein sequence ID" value="CAK9879321.1"/>
    <property type="molecule type" value="Genomic_DNA"/>
</dbReference>
<dbReference type="InterPro" id="IPR010297">
    <property type="entry name" value="DUF900_hydrolase"/>
</dbReference>
<evidence type="ECO:0008006" key="3">
    <source>
        <dbReference type="Google" id="ProtNLM"/>
    </source>
</evidence>
<evidence type="ECO:0000313" key="2">
    <source>
        <dbReference type="Proteomes" id="UP001497522"/>
    </source>
</evidence>
<keyword evidence="2" id="KW-1185">Reference proteome</keyword>
<dbReference type="InterPro" id="IPR029058">
    <property type="entry name" value="AB_hydrolase_fold"/>
</dbReference>
<dbReference type="PANTHER" id="PTHR36513">
    <property type="entry name" value="ABC TRANSMEMBRANE TYPE-1 DOMAIN-CONTAINING PROTEIN"/>
    <property type="match status" value="1"/>
</dbReference>
<evidence type="ECO:0000313" key="1">
    <source>
        <dbReference type="EMBL" id="CAK9879321.1"/>
    </source>
</evidence>
<name>A0ABP1BTP2_9BRYO</name>
<reference evidence="1" key="1">
    <citation type="submission" date="2024-03" db="EMBL/GenBank/DDBJ databases">
        <authorList>
            <consortium name="ELIXIR-Norway"/>
            <consortium name="Elixir Norway"/>
        </authorList>
    </citation>
    <scope>NUCLEOTIDE SEQUENCE</scope>
</reference>
<sequence>MYTLFRACMAPSVSDGMNPEERRSQLFYLSFHFRLILVLQLHEEMKKLEPFPPNNTPWEEISRIISTCAGLIKDEDLTESDTIVRQISGKIDALTKLEKDQELRVIVERVISEVSNSFDTHLLSYLRDQHEFFKPVEGCLPYRGQEWDQFADSKMEAIEPEKLERYYQDNAKPAEGLKNLKIFQIVGRRFNITIDQVNNQRINQITASSSGDPQSRMDGEIKVFYATDRRKFDIMVNTCTFLYGYAKVSIPPGHTKGKLETPSFPVAANVEEHVTVRGVYKFDSEAEFLRAIIEQDGHHDGHHVLLYIHGFKTSDKLAIRCAAQLKYDLGFTGVVLAYCWPSEGTYWGYFEDEKTVKKTAQNLHQVIATLLSDKAKGISRVHILAHSMGNRALIKALTPGERQKPFQKKSRFKNVILAAADEKRCKFEAMLQAMYPEWRNATGSETERAENPLISVYSSTEDLALRTSEILHREIRLGNTNSLREMLEWEDAVDVVDASGVLCAGTQHSYHAEVSNVLDDIQYLLTNLTGASNRAALPNPVISVIVSAGKRTFHAFNQDRWP</sequence>
<organism evidence="1 2">
    <name type="scientific">Sphagnum jensenii</name>
    <dbReference type="NCBI Taxonomy" id="128206"/>
    <lineage>
        <taxon>Eukaryota</taxon>
        <taxon>Viridiplantae</taxon>
        <taxon>Streptophyta</taxon>
        <taxon>Embryophyta</taxon>
        <taxon>Bryophyta</taxon>
        <taxon>Sphagnophytina</taxon>
        <taxon>Sphagnopsida</taxon>
        <taxon>Sphagnales</taxon>
        <taxon>Sphagnaceae</taxon>
        <taxon>Sphagnum</taxon>
    </lineage>
</organism>
<proteinExistence type="predicted"/>
<dbReference type="PANTHER" id="PTHR36513:SF1">
    <property type="entry name" value="TRANSMEMBRANE PROTEIN"/>
    <property type="match status" value="1"/>
</dbReference>
<dbReference type="Pfam" id="PF05990">
    <property type="entry name" value="DUF900"/>
    <property type="match status" value="1"/>
</dbReference>
<dbReference type="Gene3D" id="3.40.50.1820">
    <property type="entry name" value="alpha/beta hydrolase"/>
    <property type="match status" value="1"/>
</dbReference>
<dbReference type="Proteomes" id="UP001497522">
    <property type="component" value="Chromosome 7"/>
</dbReference>
<protein>
    <recommendedName>
        <fullName evidence="3">Alpha/beta hydrolase</fullName>
    </recommendedName>
</protein>
<gene>
    <name evidence="1" type="ORF">CSSPJE1EN2_LOCUS20885</name>
</gene>
<dbReference type="SUPFAM" id="SSF53474">
    <property type="entry name" value="alpha/beta-Hydrolases"/>
    <property type="match status" value="1"/>
</dbReference>